<evidence type="ECO:0000256" key="7">
    <source>
        <dbReference type="ARBA" id="ARBA00023242"/>
    </source>
</evidence>
<dbReference type="eggNOG" id="KOG2084">
    <property type="taxonomic scope" value="Eukaryota"/>
</dbReference>
<keyword evidence="6" id="KW-0949">S-adenosyl-L-methionine</keyword>
<dbReference type="Pfam" id="PF00856">
    <property type="entry name" value="SET"/>
    <property type="match status" value="1"/>
</dbReference>
<evidence type="ECO:0000256" key="1">
    <source>
        <dbReference type="ARBA" id="ARBA00004123"/>
    </source>
</evidence>
<dbReference type="CDD" id="cd10536">
    <property type="entry name" value="SET_SMYD4"/>
    <property type="match status" value="1"/>
</dbReference>
<dbReference type="InterPro" id="IPR046341">
    <property type="entry name" value="SET_dom_sf"/>
</dbReference>
<keyword evidence="7" id="KW-0539">Nucleus</keyword>
<keyword evidence="5" id="KW-0808">Transferase</keyword>
<dbReference type="InterPro" id="IPR044421">
    <property type="entry name" value="SMYD4_SET"/>
</dbReference>
<dbReference type="SUPFAM" id="SSF82199">
    <property type="entry name" value="SET domain"/>
    <property type="match status" value="1"/>
</dbReference>
<dbReference type="GO" id="GO:0008168">
    <property type="term" value="F:methyltransferase activity"/>
    <property type="evidence" value="ECO:0007669"/>
    <property type="project" value="UniProtKB-KW"/>
</dbReference>
<evidence type="ECO:0000256" key="2">
    <source>
        <dbReference type="ARBA" id="ARBA00004496"/>
    </source>
</evidence>
<proteinExistence type="predicted"/>
<dbReference type="GO" id="GO:0032259">
    <property type="term" value="P:methylation"/>
    <property type="evidence" value="ECO:0007669"/>
    <property type="project" value="UniProtKB-KW"/>
</dbReference>
<dbReference type="Gene3D" id="2.170.270.10">
    <property type="entry name" value="SET domain"/>
    <property type="match status" value="1"/>
</dbReference>
<dbReference type="Proteomes" id="UP000095282">
    <property type="component" value="Unplaced"/>
</dbReference>
<keyword evidence="3" id="KW-0963">Cytoplasm</keyword>
<sequence>MVKVPTFCPNSDFPQLCDKVTVDWDKKRGRFIKATEDIPLGTVVCVEQGITVNVDIKYCYRCLTETNDNEYASRYCTECEEFYEPDEIAQGNFDHLGIFKLAAHLVFSYPFTEILDLFHRSEDPKPPQCAPSTLSTSDIESVYQLTPFPEIGETFRMKEIQNAIGTITKSLEHDANWGRLNYNSRQYTFTKALRIMAERCAKNAHTIYSIQQKENKEEDIPMGTGLFPIASIFNHSCTPNVSAFFVRNTFIFVSHGVRAGEELVDSYGVTYRQNSLPQRTEFLANVSGFKCHCQSCIENKSLDEFFEENCNTVAECAKSASSLSDIFEFTDYMVPGSKEIESLIIEFSMLETAKIYNEKMFQLWKMFLKNAKIRGIDYDTYLSKFPLLFSHFVICYLVRPYVEMTLLAWSGEVKCSESEKASILIVTHRLLKNFYAGFHPLSGIIKELVDEACKGNRADRKTIDRLKLITRSLWKHTKT</sequence>
<organism evidence="10 11">
    <name type="scientific">Caenorhabditis tropicalis</name>
    <dbReference type="NCBI Taxonomy" id="1561998"/>
    <lineage>
        <taxon>Eukaryota</taxon>
        <taxon>Metazoa</taxon>
        <taxon>Ecdysozoa</taxon>
        <taxon>Nematoda</taxon>
        <taxon>Chromadorea</taxon>
        <taxon>Rhabditida</taxon>
        <taxon>Rhabditina</taxon>
        <taxon>Rhabditomorpha</taxon>
        <taxon>Rhabditoidea</taxon>
        <taxon>Rhabditidae</taxon>
        <taxon>Peloderinae</taxon>
        <taxon>Caenorhabditis</taxon>
    </lineage>
</organism>
<dbReference type="SMART" id="SM00317">
    <property type="entry name" value="SET"/>
    <property type="match status" value="1"/>
</dbReference>
<keyword evidence="4" id="KW-0489">Methyltransferase</keyword>
<evidence type="ECO:0000256" key="5">
    <source>
        <dbReference type="ARBA" id="ARBA00022679"/>
    </source>
</evidence>
<dbReference type="STRING" id="1561998.A0A1I7UHE3"/>
<evidence type="ECO:0000256" key="6">
    <source>
        <dbReference type="ARBA" id="ARBA00022691"/>
    </source>
</evidence>
<comment type="subcellular location">
    <subcellularLocation>
        <location evidence="2">Cytoplasm</location>
    </subcellularLocation>
    <subcellularLocation>
        <location evidence="1">Nucleus</location>
    </subcellularLocation>
</comment>
<comment type="catalytic activity">
    <reaction evidence="8">
        <text>L-lysyl-[protein] + S-adenosyl-L-methionine = N(6)-methyl-L-lysyl-[protein] + S-adenosyl-L-homocysteine + H(+)</text>
        <dbReference type="Rhea" id="RHEA:51736"/>
        <dbReference type="Rhea" id="RHEA-COMP:9752"/>
        <dbReference type="Rhea" id="RHEA-COMP:13053"/>
        <dbReference type="ChEBI" id="CHEBI:15378"/>
        <dbReference type="ChEBI" id="CHEBI:29969"/>
        <dbReference type="ChEBI" id="CHEBI:57856"/>
        <dbReference type="ChEBI" id="CHEBI:59789"/>
        <dbReference type="ChEBI" id="CHEBI:61929"/>
    </reaction>
</comment>
<dbReference type="PANTHER" id="PTHR46165:SF2">
    <property type="entry name" value="SET AND MYND DOMAIN-CONTAINING PROTEIN 4"/>
    <property type="match status" value="1"/>
</dbReference>
<dbReference type="GO" id="GO:0005737">
    <property type="term" value="C:cytoplasm"/>
    <property type="evidence" value="ECO:0007669"/>
    <property type="project" value="UniProtKB-SubCell"/>
</dbReference>
<dbReference type="AlphaFoldDB" id="A0A1I7UHE3"/>
<reference evidence="11" key="1">
    <citation type="submission" date="2016-11" db="UniProtKB">
        <authorList>
            <consortium name="WormBaseParasite"/>
        </authorList>
    </citation>
    <scope>IDENTIFICATION</scope>
</reference>
<protein>
    <submittedName>
        <fullName evidence="11">SET domain-containing protein</fullName>
    </submittedName>
</protein>
<dbReference type="PROSITE" id="PS50280">
    <property type="entry name" value="SET"/>
    <property type="match status" value="1"/>
</dbReference>
<dbReference type="PANTHER" id="PTHR46165">
    <property type="entry name" value="SET AND MYND DOMAIN-CONTAINING PROTEIN 4"/>
    <property type="match status" value="1"/>
</dbReference>
<dbReference type="GO" id="GO:0005634">
    <property type="term" value="C:nucleus"/>
    <property type="evidence" value="ECO:0007669"/>
    <property type="project" value="UniProtKB-SubCell"/>
</dbReference>
<evidence type="ECO:0000313" key="10">
    <source>
        <dbReference type="Proteomes" id="UP000095282"/>
    </source>
</evidence>
<evidence type="ECO:0000256" key="3">
    <source>
        <dbReference type="ARBA" id="ARBA00022490"/>
    </source>
</evidence>
<dbReference type="WBParaSite" id="Csp11.Scaffold629.g9350.t1">
    <property type="protein sequence ID" value="Csp11.Scaffold629.g9350.t1"/>
    <property type="gene ID" value="Csp11.Scaffold629.g9350"/>
</dbReference>
<evidence type="ECO:0000256" key="4">
    <source>
        <dbReference type="ARBA" id="ARBA00022603"/>
    </source>
</evidence>
<feature type="domain" description="SET" evidence="9">
    <location>
        <begin position="18"/>
        <end position="268"/>
    </location>
</feature>
<evidence type="ECO:0000313" key="11">
    <source>
        <dbReference type="WBParaSite" id="Csp11.Scaffold629.g9350.t1"/>
    </source>
</evidence>
<dbReference type="InterPro" id="IPR001214">
    <property type="entry name" value="SET_dom"/>
</dbReference>
<evidence type="ECO:0000256" key="8">
    <source>
        <dbReference type="ARBA" id="ARBA00048985"/>
    </source>
</evidence>
<keyword evidence="10" id="KW-1185">Reference proteome</keyword>
<dbReference type="InterPro" id="IPR052097">
    <property type="entry name" value="SET-MYND_domain_protein"/>
</dbReference>
<name>A0A1I7UHE3_9PELO</name>
<evidence type="ECO:0000259" key="9">
    <source>
        <dbReference type="PROSITE" id="PS50280"/>
    </source>
</evidence>
<dbReference type="GO" id="GO:0042826">
    <property type="term" value="F:histone deacetylase binding"/>
    <property type="evidence" value="ECO:0007669"/>
    <property type="project" value="TreeGrafter"/>
</dbReference>
<accession>A0A1I7UHE3</accession>